<evidence type="ECO:0000313" key="2">
    <source>
        <dbReference type="EMBL" id="MBR8827451.1"/>
    </source>
</evidence>
<dbReference type="PANTHER" id="PTHR43344:SF21">
    <property type="entry name" value="POLYOL PHOSPHATE PHOSPHATASE PYP1"/>
    <property type="match status" value="1"/>
</dbReference>
<dbReference type="GO" id="GO:0000287">
    <property type="term" value="F:magnesium ion binding"/>
    <property type="evidence" value="ECO:0007669"/>
    <property type="project" value="TreeGrafter"/>
</dbReference>
<dbReference type="InterPro" id="IPR036412">
    <property type="entry name" value="HAD-like_sf"/>
</dbReference>
<dbReference type="AlphaFoldDB" id="A0A941GW44"/>
<dbReference type="GO" id="GO:0005737">
    <property type="term" value="C:cytoplasm"/>
    <property type="evidence" value="ECO:0007669"/>
    <property type="project" value="TreeGrafter"/>
</dbReference>
<dbReference type="GO" id="GO:0036424">
    <property type="term" value="F:L-phosphoserine phosphatase activity"/>
    <property type="evidence" value="ECO:0007669"/>
    <property type="project" value="TreeGrafter"/>
</dbReference>
<organism evidence="2 3">
    <name type="scientific">Gomphosphaeria aponina SAG 52.96 = DSM 107014</name>
    <dbReference type="NCBI Taxonomy" id="1521640"/>
    <lineage>
        <taxon>Bacteria</taxon>
        <taxon>Bacillati</taxon>
        <taxon>Cyanobacteriota</taxon>
        <taxon>Cyanophyceae</taxon>
        <taxon>Oscillatoriophycideae</taxon>
        <taxon>Chroococcales</taxon>
        <taxon>Gomphosphaeriaceae</taxon>
        <taxon>Gomphosphaeria</taxon>
    </lineage>
</organism>
<dbReference type="InterPro" id="IPR050582">
    <property type="entry name" value="HAD-like_SerB"/>
</dbReference>
<dbReference type="NCBIfam" id="TIGR01488">
    <property type="entry name" value="HAD-SF-IB"/>
    <property type="match status" value="1"/>
</dbReference>
<sequence>MPQNIPPSKQQAEKVVFCDFDGTITAVETFADMLKEFTPELAKEIMPQLYAKTLTLRVGVRQMLESIPAKLYPEIMAYSDDKPIRPGLKELMDYLQSQQIPFVVISGGLKDMVERVLNREGLREKVTSISAVEIDTSGAYLKVSSQFEADTELVAKVLVMAKYPATEKIAIGDSITDVNMAMKADLVFARDRLQEDLTTANKPYLPWENFFDILENLQQRWEN</sequence>
<dbReference type="GO" id="GO:0006564">
    <property type="term" value="P:L-serine biosynthetic process"/>
    <property type="evidence" value="ECO:0007669"/>
    <property type="project" value="TreeGrafter"/>
</dbReference>
<dbReference type="Pfam" id="PF12710">
    <property type="entry name" value="HAD"/>
    <property type="match status" value="1"/>
</dbReference>
<comment type="similarity">
    <text evidence="1">Belongs to the HAD-like hydrolase superfamily. SerB family.</text>
</comment>
<protein>
    <submittedName>
        <fullName evidence="2">HAD-IB family phosphatase</fullName>
    </submittedName>
</protein>
<gene>
    <name evidence="2" type="ORF">DSM107014_06015</name>
</gene>
<dbReference type="InterPro" id="IPR023214">
    <property type="entry name" value="HAD_sf"/>
</dbReference>
<accession>A0A941GW44</accession>
<dbReference type="Gene3D" id="3.90.1470.20">
    <property type="match status" value="1"/>
</dbReference>
<name>A0A941GW44_9CHRO</name>
<dbReference type="EMBL" id="JADQBC010000031">
    <property type="protein sequence ID" value="MBR8827451.1"/>
    <property type="molecule type" value="Genomic_DNA"/>
</dbReference>
<evidence type="ECO:0000313" key="3">
    <source>
        <dbReference type="Proteomes" id="UP000767446"/>
    </source>
</evidence>
<proteinExistence type="inferred from homology"/>
<evidence type="ECO:0000256" key="1">
    <source>
        <dbReference type="ARBA" id="ARBA00009184"/>
    </source>
</evidence>
<dbReference type="SUPFAM" id="SSF56784">
    <property type="entry name" value="HAD-like"/>
    <property type="match status" value="1"/>
</dbReference>
<dbReference type="Proteomes" id="UP000767446">
    <property type="component" value="Unassembled WGS sequence"/>
</dbReference>
<reference evidence="2" key="1">
    <citation type="submission" date="2021-02" db="EMBL/GenBank/DDBJ databases">
        <title>Metagenome analyses of Stigonema ocellatum DSM 106950, Chlorogloea purpurea SAG 13.99 and Gomphosphaeria aponina DSM 107014.</title>
        <authorList>
            <person name="Marter P."/>
            <person name="Huang S."/>
        </authorList>
    </citation>
    <scope>NUCLEOTIDE SEQUENCE</scope>
    <source>
        <strain evidence="2">JP213</strain>
    </source>
</reference>
<comment type="caution">
    <text evidence="2">The sequence shown here is derived from an EMBL/GenBank/DDBJ whole genome shotgun (WGS) entry which is preliminary data.</text>
</comment>
<dbReference type="Gene3D" id="3.40.50.1000">
    <property type="entry name" value="HAD superfamily/HAD-like"/>
    <property type="match status" value="1"/>
</dbReference>
<dbReference type="PANTHER" id="PTHR43344">
    <property type="entry name" value="PHOSPHOSERINE PHOSPHATASE"/>
    <property type="match status" value="1"/>
</dbReference>